<dbReference type="EMBL" id="CP002691">
    <property type="protein sequence ID" value="AEE48546.1"/>
    <property type="molecule type" value="Genomic_DNA"/>
</dbReference>
<dbReference type="HOGENOM" id="CLU_108923_4_1_10"/>
<dbReference type="CDD" id="cd07814">
    <property type="entry name" value="SRPBCC_CalC_Aha1-like"/>
    <property type="match status" value="1"/>
</dbReference>
<organism evidence="3 4">
    <name type="scientific">Haliscomenobacter hydrossis (strain ATCC 27775 / DSM 1100 / LMG 10767 / O)</name>
    <dbReference type="NCBI Taxonomy" id="760192"/>
    <lineage>
        <taxon>Bacteria</taxon>
        <taxon>Pseudomonadati</taxon>
        <taxon>Bacteroidota</taxon>
        <taxon>Saprospiria</taxon>
        <taxon>Saprospirales</taxon>
        <taxon>Haliscomenobacteraceae</taxon>
        <taxon>Haliscomenobacter</taxon>
    </lineage>
</organism>
<dbReference type="eggNOG" id="COG3832">
    <property type="taxonomic scope" value="Bacteria"/>
</dbReference>
<dbReference type="Pfam" id="PF08327">
    <property type="entry name" value="AHSA1"/>
    <property type="match status" value="1"/>
</dbReference>
<protein>
    <submittedName>
        <fullName evidence="3">Activator of Hsp90 ATPase 1 family protein</fullName>
    </submittedName>
</protein>
<accession>F4L1K2</accession>
<feature type="domain" description="Activator of Hsp90 ATPase homologue 1/2-like C-terminal" evidence="2">
    <location>
        <begin position="14"/>
        <end position="143"/>
    </location>
</feature>
<keyword evidence="4" id="KW-1185">Reference proteome</keyword>
<dbReference type="Proteomes" id="UP000008461">
    <property type="component" value="Chromosome"/>
</dbReference>
<gene>
    <name evidence="3" type="ordered locus">Halhy_0637</name>
</gene>
<dbReference type="STRING" id="760192.Halhy_0637"/>
<dbReference type="InterPro" id="IPR013538">
    <property type="entry name" value="ASHA1/2-like_C"/>
</dbReference>
<reference evidence="3 4" key="1">
    <citation type="journal article" date="2011" name="Stand. Genomic Sci.">
        <title>Complete genome sequence of Haliscomenobacter hydrossis type strain (O).</title>
        <authorList>
            <consortium name="US DOE Joint Genome Institute (JGI-PGF)"/>
            <person name="Daligault H."/>
            <person name="Lapidus A."/>
            <person name="Zeytun A."/>
            <person name="Nolan M."/>
            <person name="Lucas S."/>
            <person name="Del Rio T.G."/>
            <person name="Tice H."/>
            <person name="Cheng J.F."/>
            <person name="Tapia R."/>
            <person name="Han C."/>
            <person name="Goodwin L."/>
            <person name="Pitluck S."/>
            <person name="Liolios K."/>
            <person name="Pagani I."/>
            <person name="Ivanova N."/>
            <person name="Huntemann M."/>
            <person name="Mavromatis K."/>
            <person name="Mikhailova N."/>
            <person name="Pati A."/>
            <person name="Chen A."/>
            <person name="Palaniappan K."/>
            <person name="Land M."/>
            <person name="Hauser L."/>
            <person name="Brambilla E.M."/>
            <person name="Rohde M."/>
            <person name="Verbarg S."/>
            <person name="Goker M."/>
            <person name="Bristow J."/>
            <person name="Eisen J.A."/>
            <person name="Markowitz V."/>
            <person name="Hugenholtz P."/>
            <person name="Kyrpides N.C."/>
            <person name="Klenk H.P."/>
            <person name="Woyke T."/>
        </authorList>
    </citation>
    <scope>NUCLEOTIDE SEQUENCE [LARGE SCALE GENOMIC DNA]</scope>
    <source>
        <strain evidence="4">ATCC 27775 / DSM 1100 / LMG 10767 / O</strain>
    </source>
</reference>
<evidence type="ECO:0000313" key="4">
    <source>
        <dbReference type="Proteomes" id="UP000008461"/>
    </source>
</evidence>
<evidence type="ECO:0000259" key="2">
    <source>
        <dbReference type="Pfam" id="PF08327"/>
    </source>
</evidence>
<proteinExistence type="inferred from homology"/>
<dbReference type="SUPFAM" id="SSF55961">
    <property type="entry name" value="Bet v1-like"/>
    <property type="match status" value="1"/>
</dbReference>
<reference key="2">
    <citation type="submission" date="2011-04" db="EMBL/GenBank/DDBJ databases">
        <title>Complete sequence of chromosome of Haliscomenobacter hydrossis DSM 1100.</title>
        <authorList>
            <consortium name="US DOE Joint Genome Institute (JGI-PGF)"/>
            <person name="Lucas S."/>
            <person name="Han J."/>
            <person name="Lapidus A."/>
            <person name="Bruce D."/>
            <person name="Goodwin L."/>
            <person name="Pitluck S."/>
            <person name="Peters L."/>
            <person name="Kyrpides N."/>
            <person name="Mavromatis K."/>
            <person name="Ivanova N."/>
            <person name="Ovchinnikova G."/>
            <person name="Pagani I."/>
            <person name="Daligault H."/>
            <person name="Detter J.C."/>
            <person name="Han C."/>
            <person name="Land M."/>
            <person name="Hauser L."/>
            <person name="Markowitz V."/>
            <person name="Cheng J.-F."/>
            <person name="Hugenholtz P."/>
            <person name="Woyke T."/>
            <person name="Wu D."/>
            <person name="Verbarg S."/>
            <person name="Frueling A."/>
            <person name="Brambilla E."/>
            <person name="Klenk H.-P."/>
            <person name="Eisen J.A."/>
        </authorList>
    </citation>
    <scope>NUCLEOTIDE SEQUENCE</scope>
    <source>
        <strain>DSM 1100</strain>
    </source>
</reference>
<comment type="similarity">
    <text evidence="1">Belongs to the AHA1 family.</text>
</comment>
<dbReference type="InterPro" id="IPR023393">
    <property type="entry name" value="START-like_dom_sf"/>
</dbReference>
<dbReference type="OrthoDB" id="2355173at2"/>
<name>F4L1K2_HALH1</name>
<dbReference type="RefSeq" id="WP_013763110.1">
    <property type="nucleotide sequence ID" value="NC_015510.1"/>
</dbReference>
<dbReference type="AlphaFoldDB" id="F4L1K2"/>
<dbReference type="Gene3D" id="3.30.530.20">
    <property type="match status" value="1"/>
</dbReference>
<sequence length="146" mass="16588">MKYPFVLKTSMEIAAPIEKVCATLTEPESVKILFWGSELVTTWEVGTPIAYRGEWEGVEFEDHGTVLAFDPPHLVKYNYWSSFAKDELADLPENYQTITYSFEPSESGTTVTIEQDNIRSAEVKEHSEQNWQHLLGAIKSMLEVPA</sequence>
<evidence type="ECO:0000256" key="1">
    <source>
        <dbReference type="ARBA" id="ARBA00006817"/>
    </source>
</evidence>
<evidence type="ECO:0000313" key="3">
    <source>
        <dbReference type="EMBL" id="AEE48546.1"/>
    </source>
</evidence>
<dbReference type="KEGG" id="hhy:Halhy_0637"/>